<dbReference type="Proteomes" id="UP000265180">
    <property type="component" value="Chromosome 14"/>
</dbReference>
<reference key="1">
    <citation type="journal article" date="2007" name="Nature">
        <title>The medaka draft genome and insights into vertebrate genome evolution.</title>
        <authorList>
            <person name="Kasahara M."/>
            <person name="Naruse K."/>
            <person name="Sasaki S."/>
            <person name="Nakatani Y."/>
            <person name="Qu W."/>
            <person name="Ahsan B."/>
            <person name="Yamada T."/>
            <person name="Nagayasu Y."/>
            <person name="Doi K."/>
            <person name="Kasai Y."/>
            <person name="Jindo T."/>
            <person name="Kobayashi D."/>
            <person name="Shimada A."/>
            <person name="Toyoda A."/>
            <person name="Kuroki Y."/>
            <person name="Fujiyama A."/>
            <person name="Sasaki T."/>
            <person name="Shimizu A."/>
            <person name="Asakawa S."/>
            <person name="Shimizu N."/>
            <person name="Hashimoto S."/>
            <person name="Yang J."/>
            <person name="Lee Y."/>
            <person name="Matsushima K."/>
            <person name="Sugano S."/>
            <person name="Sakaizumi M."/>
            <person name="Narita T."/>
            <person name="Ohishi K."/>
            <person name="Haga S."/>
            <person name="Ohta F."/>
            <person name="Nomoto H."/>
            <person name="Nogata K."/>
            <person name="Morishita T."/>
            <person name="Endo T."/>
            <person name="Shin-I T."/>
            <person name="Takeda H."/>
            <person name="Morishita S."/>
            <person name="Kohara Y."/>
        </authorList>
    </citation>
    <scope>NUCLEOTIDE SEQUENCE [LARGE SCALE GENOMIC DNA]</scope>
    <source>
        <strain>Hd-rR</strain>
    </source>
</reference>
<evidence type="ECO:0000256" key="11">
    <source>
        <dbReference type="ARBA" id="ARBA00049576"/>
    </source>
</evidence>
<keyword evidence="8" id="KW-0694">RNA-binding</keyword>
<comment type="function">
    <text evidence="11">mRNA-binding protein required for maternal mRNA storage, translation and degradation during oocyte maturation. Probably promotes formation of some phase-separated membraneless compartment that stores maternal mRNAs in oocytes: acts by undergoing liquid-liquid phase separation upon binding to maternal mRNAs. Binds to the 3'-UTR of maternal mRNAs, inhibiting their translation.</text>
</comment>
<evidence type="ECO:0000256" key="7">
    <source>
        <dbReference type="ARBA" id="ARBA00022833"/>
    </source>
</evidence>
<evidence type="ECO:0000256" key="3">
    <source>
        <dbReference type="ARBA" id="ARBA00022490"/>
    </source>
</evidence>
<feature type="region of interest" description="Disordered" evidence="12">
    <location>
        <begin position="160"/>
        <end position="189"/>
    </location>
</feature>
<dbReference type="AlphaFoldDB" id="A0A3P9KYB8"/>
<evidence type="ECO:0000256" key="6">
    <source>
        <dbReference type="ARBA" id="ARBA00022782"/>
    </source>
</evidence>
<comment type="similarity">
    <text evidence="10">Belongs to the ZAR1 family.</text>
</comment>
<dbReference type="InterPro" id="IPR027377">
    <property type="entry name" value="ZAR1/RTP1-5-like_Znf-3CxxC"/>
</dbReference>
<name>A0A3P9KYB8_ORYLA</name>
<evidence type="ECO:0000256" key="1">
    <source>
        <dbReference type="ARBA" id="ARBA00004331"/>
    </source>
</evidence>
<reference evidence="14" key="3">
    <citation type="submission" date="2025-08" db="UniProtKB">
        <authorList>
            <consortium name="Ensembl"/>
        </authorList>
    </citation>
    <scope>IDENTIFICATION</scope>
    <source>
        <strain evidence="14">HNI</strain>
    </source>
</reference>
<protein>
    <submittedName>
        <fullName evidence="14">Zygote arrest 1-like</fullName>
    </submittedName>
</protein>
<dbReference type="GO" id="GO:0017148">
    <property type="term" value="P:negative regulation of translation"/>
    <property type="evidence" value="ECO:0007669"/>
    <property type="project" value="UniProtKB-ARBA"/>
</dbReference>
<evidence type="ECO:0000256" key="10">
    <source>
        <dbReference type="ARBA" id="ARBA00034699"/>
    </source>
</evidence>
<evidence type="ECO:0000259" key="13">
    <source>
        <dbReference type="SMART" id="SM01328"/>
    </source>
</evidence>
<keyword evidence="6" id="KW-0221">Differentiation</keyword>
<dbReference type="InterPro" id="IPR026775">
    <property type="entry name" value="Zar1"/>
</dbReference>
<dbReference type="GO" id="GO:0036464">
    <property type="term" value="C:cytoplasmic ribonucleoprotein granule"/>
    <property type="evidence" value="ECO:0007669"/>
    <property type="project" value="UniProtKB-SubCell"/>
</dbReference>
<evidence type="ECO:0000256" key="4">
    <source>
        <dbReference type="ARBA" id="ARBA00022723"/>
    </source>
</evidence>
<evidence type="ECO:0000256" key="8">
    <source>
        <dbReference type="ARBA" id="ARBA00022884"/>
    </source>
</evidence>
<dbReference type="PANTHER" id="PTHR31054:SF5">
    <property type="entry name" value="PROTEIN ZAR1-LIKE"/>
    <property type="match status" value="1"/>
</dbReference>
<accession>A0A3P9KYB8</accession>
<reference evidence="14" key="4">
    <citation type="submission" date="2025-09" db="UniProtKB">
        <authorList>
            <consortium name="Ensembl"/>
        </authorList>
    </citation>
    <scope>IDENTIFICATION</scope>
    <source>
        <strain evidence="14">HNI</strain>
    </source>
</reference>
<evidence type="ECO:0000313" key="14">
    <source>
        <dbReference type="Ensembl" id="ENSORLP00020013459.1"/>
    </source>
</evidence>
<feature type="region of interest" description="Disordered" evidence="12">
    <location>
        <begin position="103"/>
        <end position="131"/>
    </location>
</feature>
<evidence type="ECO:0000313" key="15">
    <source>
        <dbReference type="Proteomes" id="UP000265180"/>
    </source>
</evidence>
<feature type="domain" description="3CxxC-type" evidence="13">
    <location>
        <begin position="240"/>
        <end position="321"/>
    </location>
</feature>
<dbReference type="Ensembl" id="ENSORLT00020020957.1">
    <property type="protein sequence ID" value="ENSORLP00020013459.1"/>
    <property type="gene ID" value="ENSORLG00020014440.1"/>
</dbReference>
<keyword evidence="9" id="KW-0896">Oogenesis</keyword>
<evidence type="ECO:0000256" key="9">
    <source>
        <dbReference type="ARBA" id="ARBA00022943"/>
    </source>
</evidence>
<keyword evidence="5" id="KW-0863">Zinc-finger</keyword>
<dbReference type="PANTHER" id="PTHR31054">
    <property type="entry name" value="ZYGOTE ARREST PROTEIN 1-LIKE ISOFORM X1"/>
    <property type="match status" value="1"/>
</dbReference>
<dbReference type="GO" id="GO:0008270">
    <property type="term" value="F:zinc ion binding"/>
    <property type="evidence" value="ECO:0007669"/>
    <property type="project" value="UniProtKB-KW"/>
</dbReference>
<evidence type="ECO:0000256" key="2">
    <source>
        <dbReference type="ARBA" id="ARBA00022473"/>
    </source>
</evidence>
<organism evidence="14 15">
    <name type="scientific">Oryzias latipes</name>
    <name type="common">Japanese rice fish</name>
    <name type="synonym">Japanese killifish</name>
    <dbReference type="NCBI Taxonomy" id="8090"/>
    <lineage>
        <taxon>Eukaryota</taxon>
        <taxon>Metazoa</taxon>
        <taxon>Chordata</taxon>
        <taxon>Craniata</taxon>
        <taxon>Vertebrata</taxon>
        <taxon>Euteleostomi</taxon>
        <taxon>Actinopterygii</taxon>
        <taxon>Neopterygii</taxon>
        <taxon>Teleostei</taxon>
        <taxon>Neoteleostei</taxon>
        <taxon>Acanthomorphata</taxon>
        <taxon>Ovalentaria</taxon>
        <taxon>Atherinomorphae</taxon>
        <taxon>Beloniformes</taxon>
        <taxon>Adrianichthyidae</taxon>
        <taxon>Oryziinae</taxon>
        <taxon>Oryzias</taxon>
    </lineage>
</organism>
<dbReference type="GO" id="GO:0048477">
    <property type="term" value="P:oogenesis"/>
    <property type="evidence" value="ECO:0007669"/>
    <property type="project" value="UniProtKB-KW"/>
</dbReference>
<keyword evidence="7" id="KW-0862">Zinc</keyword>
<keyword evidence="4" id="KW-0479">Metal-binding</keyword>
<proteinExistence type="inferred from homology"/>
<evidence type="ECO:0000256" key="12">
    <source>
        <dbReference type="SAM" id="MobiDB-lite"/>
    </source>
</evidence>
<evidence type="ECO:0000256" key="5">
    <source>
        <dbReference type="ARBA" id="ARBA00022771"/>
    </source>
</evidence>
<dbReference type="GO" id="GO:0003729">
    <property type="term" value="F:mRNA binding"/>
    <property type="evidence" value="ECO:0007669"/>
    <property type="project" value="UniProtKB-ARBA"/>
</dbReference>
<dbReference type="Pfam" id="PF13695">
    <property type="entry name" value="Zn_ribbon_3CxxC"/>
    <property type="match status" value="1"/>
</dbReference>
<keyword evidence="3" id="KW-0963">Cytoplasm</keyword>
<sequence length="335" mass="38315">MVIAPSTIVSSPEQVASLSQDCDNYVFSQIYAPPAQGGGWGKREGRFMIPQGLNYLELCKTILSQVGPPAPPQKRASTRECGVQVNARVEKIVQCSLGPKTLLGEEQPEQEPPQSPDAQEGKGDVHSPPVSGLRFLRPVSIYSPLFDRRIFLKKLRDSCEGDAEAPPAKCDTTEYSGEDAEKDFSSSSSYRPLKGSNFQVWRSKPLDFIWFQITALFEKDTPPKIFFSHRCRLYFPFLEQRYGFFHCKKCNIRWESAYVWCISGTSKVYYKQLCRKCQEGFNPYRVESILCKTCCICEKKQRHINMKRPHRQDLCCRCKGMRLSCDAIYSFKYII</sequence>
<dbReference type="SMART" id="SM01328">
    <property type="entry name" value="zf-3CxxC"/>
    <property type="match status" value="1"/>
</dbReference>
<reference evidence="14 15" key="2">
    <citation type="submission" date="2017-04" db="EMBL/GenBank/DDBJ databases">
        <title>CpG methylation of centromeres and impact of large insertions on vertebrate speciation.</title>
        <authorList>
            <person name="Ichikawa K."/>
            <person name="Yoshimura J."/>
            <person name="Morishita S."/>
        </authorList>
    </citation>
    <scope>NUCLEOTIDE SEQUENCE</scope>
    <source>
        <strain evidence="14 15">HNI</strain>
    </source>
</reference>
<comment type="subcellular location">
    <subcellularLocation>
        <location evidence="1">Cytoplasm</location>
        <location evidence="1">Cytoplasmic ribonucleoprotein granule</location>
    </subcellularLocation>
</comment>
<keyword evidence="2" id="KW-0217">Developmental protein</keyword>